<dbReference type="PANTHER" id="PTHR33116:SF78">
    <property type="entry name" value="OS12G0587133 PROTEIN"/>
    <property type="match status" value="1"/>
</dbReference>
<evidence type="ECO:0000313" key="2">
    <source>
        <dbReference type="Proteomes" id="UP000228380"/>
    </source>
</evidence>
<dbReference type="OrthoDB" id="786357at2759"/>
<keyword evidence="2" id="KW-1185">Reference proteome</keyword>
<gene>
    <name evidence="3" type="primary">LOC120105381</name>
</gene>
<dbReference type="PROSITE" id="PS50878">
    <property type="entry name" value="RT_POL"/>
    <property type="match status" value="1"/>
</dbReference>
<dbReference type="CDD" id="cd06222">
    <property type="entry name" value="RNase_H_like"/>
    <property type="match status" value="1"/>
</dbReference>
<dbReference type="InterPro" id="IPR000477">
    <property type="entry name" value="RT_dom"/>
</dbReference>
<dbReference type="KEGG" id="pda:120105381"/>
<sequence>MRRSLMGIKLDMERAYDRMCWDFLRRSMQGFGFHATWISWVMGCVRAPSFAILVNGSPSRFFESAGGLRQGCPLSPLLFILCADALSRALRQAMDSEEMEVYRPVEGAPSLSHLLFADDCLLLARATRRTAEVLRRILWHYCEASGQRVNLGKSSVCFSPRIRSAVRISILQILGVGEQEGLLRYLGVPISGRRLRSRDCSSLEISIRHRLEGWQMHSLSMMGRITLVRSVLSSIPIYLLSNSFIPVSLVRSLERIFRNFIWGRSSGRGGIHLVAWEVVCQPIRFGGLGVQSLMARREALAARHAVRFVLEPDSMWSSLMRAKYGALIPGVRGGRSHSPVWREMCARAALVLPELRWAIGDGRSIDVLEDRWVTEQPISRLPTMVDSARIVGFRVSDLMDPEGGRWREGLIREVFGEQLAELVLDIPIPWQEVPDRNARLFEGRMWSSRMVVDRAVLRAGEIAVASASVTSGMARDTWGVGFVIRDCGGRLIAAGGRSISGPTVVGAELCAAWEGLSFARRALGAARVFLEGDSSVVIDWIQGVDRIIRP</sequence>
<dbReference type="RefSeq" id="XP_038973679.1">
    <property type="nucleotide sequence ID" value="XM_039117751.1"/>
</dbReference>
<dbReference type="Gene3D" id="3.30.420.10">
    <property type="entry name" value="Ribonuclease H-like superfamily/Ribonuclease H"/>
    <property type="match status" value="1"/>
</dbReference>
<proteinExistence type="predicted"/>
<dbReference type="SUPFAM" id="SSF53098">
    <property type="entry name" value="Ribonuclease H-like"/>
    <property type="match status" value="1"/>
</dbReference>
<dbReference type="GeneID" id="120105381"/>
<dbReference type="CDD" id="cd01650">
    <property type="entry name" value="RT_nLTR_like"/>
    <property type="match status" value="1"/>
</dbReference>
<accession>A0A8B8ZQ95</accession>
<evidence type="ECO:0000259" key="1">
    <source>
        <dbReference type="PROSITE" id="PS50878"/>
    </source>
</evidence>
<dbReference type="InterPro" id="IPR043502">
    <property type="entry name" value="DNA/RNA_pol_sf"/>
</dbReference>
<feature type="domain" description="Reverse transcriptase" evidence="1">
    <location>
        <begin position="1"/>
        <end position="190"/>
    </location>
</feature>
<dbReference type="PANTHER" id="PTHR33116">
    <property type="entry name" value="REVERSE TRANSCRIPTASE ZINC-BINDING DOMAIN-CONTAINING PROTEIN-RELATED-RELATED"/>
    <property type="match status" value="1"/>
</dbReference>
<dbReference type="Pfam" id="PF00078">
    <property type="entry name" value="RVT_1"/>
    <property type="match status" value="1"/>
</dbReference>
<dbReference type="AlphaFoldDB" id="A0A8B8ZQ95"/>
<dbReference type="InterPro" id="IPR044730">
    <property type="entry name" value="RNase_H-like_dom_plant"/>
</dbReference>
<dbReference type="Pfam" id="PF13456">
    <property type="entry name" value="RVT_3"/>
    <property type="match status" value="1"/>
</dbReference>
<dbReference type="InterPro" id="IPR002156">
    <property type="entry name" value="RNaseH_domain"/>
</dbReference>
<organism evidence="2 3">
    <name type="scientific">Phoenix dactylifera</name>
    <name type="common">Date palm</name>
    <dbReference type="NCBI Taxonomy" id="42345"/>
    <lineage>
        <taxon>Eukaryota</taxon>
        <taxon>Viridiplantae</taxon>
        <taxon>Streptophyta</taxon>
        <taxon>Embryophyta</taxon>
        <taxon>Tracheophyta</taxon>
        <taxon>Spermatophyta</taxon>
        <taxon>Magnoliopsida</taxon>
        <taxon>Liliopsida</taxon>
        <taxon>Arecaceae</taxon>
        <taxon>Coryphoideae</taxon>
        <taxon>Phoeniceae</taxon>
        <taxon>Phoenix</taxon>
    </lineage>
</organism>
<dbReference type="GO" id="GO:0003676">
    <property type="term" value="F:nucleic acid binding"/>
    <property type="evidence" value="ECO:0007669"/>
    <property type="project" value="InterPro"/>
</dbReference>
<name>A0A8B8ZQ95_PHODC</name>
<dbReference type="GO" id="GO:0004523">
    <property type="term" value="F:RNA-DNA hybrid ribonuclease activity"/>
    <property type="evidence" value="ECO:0007669"/>
    <property type="project" value="InterPro"/>
</dbReference>
<dbReference type="InterPro" id="IPR036397">
    <property type="entry name" value="RNaseH_sf"/>
</dbReference>
<evidence type="ECO:0000313" key="3">
    <source>
        <dbReference type="RefSeq" id="XP_038973679.1"/>
    </source>
</evidence>
<dbReference type="Proteomes" id="UP000228380">
    <property type="component" value="Unplaced"/>
</dbReference>
<reference evidence="3" key="1">
    <citation type="submission" date="2025-08" db="UniProtKB">
        <authorList>
            <consortium name="RefSeq"/>
        </authorList>
    </citation>
    <scope>IDENTIFICATION</scope>
    <source>
        <tissue evidence="3">Young leaves</tissue>
    </source>
</reference>
<dbReference type="InterPro" id="IPR012337">
    <property type="entry name" value="RNaseH-like_sf"/>
</dbReference>
<protein>
    <submittedName>
        <fullName evidence="3">Uncharacterized protein LOC120105381</fullName>
    </submittedName>
</protein>
<dbReference type="SUPFAM" id="SSF56672">
    <property type="entry name" value="DNA/RNA polymerases"/>
    <property type="match status" value="1"/>
</dbReference>